<dbReference type="EMBL" id="CP002038">
    <property type="protein sequence ID" value="ADM96789.1"/>
    <property type="molecule type" value="Genomic_DNA"/>
</dbReference>
<evidence type="ECO:0000313" key="9">
    <source>
        <dbReference type="Proteomes" id="UP000006859"/>
    </source>
</evidence>
<dbReference type="PANTHER" id="PTHR33452:SF1">
    <property type="entry name" value="INNER MEMBRANE PROTEIN YPHA-RELATED"/>
    <property type="match status" value="1"/>
</dbReference>
<keyword evidence="6 7" id="KW-0472">Membrane</keyword>
<dbReference type="PANTHER" id="PTHR33452">
    <property type="entry name" value="OXIDOREDUCTASE CATD-RELATED"/>
    <property type="match status" value="1"/>
</dbReference>
<feature type="transmembrane region" description="Helical" evidence="7">
    <location>
        <begin position="84"/>
        <end position="104"/>
    </location>
</feature>
<dbReference type="InterPro" id="IPR032808">
    <property type="entry name" value="DoxX"/>
</dbReference>
<comment type="subcellular location">
    <subcellularLocation>
        <location evidence="1">Cell membrane</location>
        <topology evidence="1">Multi-pass membrane protein</topology>
    </subcellularLocation>
</comment>
<reference evidence="8 9" key="1">
    <citation type="journal article" date="2011" name="J. Bacteriol.">
        <title>Genome sequence of the plant-pathogenic bacterium Dickeya dadantii 3937.</title>
        <authorList>
            <person name="Glasner J.D."/>
            <person name="Yang C.H."/>
            <person name="Reverchon S."/>
            <person name="Hugouvieux-Cotte-Pattat N."/>
            <person name="Condemine G."/>
            <person name="Bohin J.P."/>
            <person name="Van Gijsegem F."/>
            <person name="Yang S."/>
            <person name="Franza T."/>
            <person name="Expert D."/>
            <person name="Plunkett G. III"/>
            <person name="San Francisco M.J."/>
            <person name="Charkowski A.O."/>
            <person name="Py B."/>
            <person name="Bell K."/>
            <person name="Rauscher L."/>
            <person name="Rodriguez-Palenzuela P."/>
            <person name="Toussaint A."/>
            <person name="Holeva M.C."/>
            <person name="He S.Y."/>
            <person name="Douet V."/>
            <person name="Boccara M."/>
            <person name="Blanco C."/>
            <person name="Toth I."/>
            <person name="Anderson B.D."/>
            <person name="Biehl B.S."/>
            <person name="Mau B."/>
            <person name="Flynn S.M."/>
            <person name="Barras F."/>
            <person name="Lindeberg M."/>
            <person name="Birch P.R."/>
            <person name="Tsuyumu S."/>
            <person name="Shi X."/>
            <person name="Hibbing M."/>
            <person name="Yap M.N."/>
            <person name="Carpentier M."/>
            <person name="Dassa E."/>
            <person name="Umehara M."/>
            <person name="Kim J.F."/>
            <person name="Rusch M."/>
            <person name="Soni P."/>
            <person name="Mayhew G.F."/>
            <person name="Fouts D.E."/>
            <person name="Gill S.R."/>
            <person name="Blattner F.R."/>
            <person name="Keen N.T."/>
            <person name="Perna N.T."/>
        </authorList>
    </citation>
    <scope>NUCLEOTIDE SEQUENCE [LARGE SCALE GENOMIC DNA]</scope>
    <source>
        <strain evidence="8 9">3937</strain>
    </source>
</reference>
<dbReference type="Proteomes" id="UP000006859">
    <property type="component" value="Chromosome"/>
</dbReference>
<keyword evidence="5 7" id="KW-1133">Transmembrane helix</keyword>
<protein>
    <submittedName>
        <fullName evidence="8">Predicted quinol oxidase subunit</fullName>
    </submittedName>
</protein>
<dbReference type="GO" id="GO:0005886">
    <property type="term" value="C:plasma membrane"/>
    <property type="evidence" value="ECO:0007669"/>
    <property type="project" value="UniProtKB-SubCell"/>
</dbReference>
<dbReference type="HOGENOM" id="CLU_058421_8_3_6"/>
<keyword evidence="3" id="KW-1003">Cell membrane</keyword>
<keyword evidence="4 7" id="KW-0812">Transmembrane</keyword>
<dbReference type="InterPro" id="IPR051907">
    <property type="entry name" value="DoxX-like_oxidoreductase"/>
</dbReference>
<feature type="transmembrane region" description="Helical" evidence="7">
    <location>
        <begin position="20"/>
        <end position="38"/>
    </location>
</feature>
<accession>E0SK43</accession>
<comment type="similarity">
    <text evidence="2">Belongs to the DoxX family.</text>
</comment>
<evidence type="ECO:0000256" key="2">
    <source>
        <dbReference type="ARBA" id="ARBA00006679"/>
    </source>
</evidence>
<keyword evidence="9" id="KW-1185">Reference proteome</keyword>
<evidence type="ECO:0000313" key="8">
    <source>
        <dbReference type="EMBL" id="ADM96789.1"/>
    </source>
</evidence>
<dbReference type="KEGG" id="ddd:Dda3937_02731"/>
<dbReference type="Pfam" id="PF07681">
    <property type="entry name" value="DoxX"/>
    <property type="match status" value="1"/>
</dbReference>
<dbReference type="eggNOG" id="COG2259">
    <property type="taxonomic scope" value="Bacteria"/>
</dbReference>
<name>E0SK43_DICD3</name>
<dbReference type="AlphaFoldDB" id="E0SK43"/>
<evidence type="ECO:0000256" key="4">
    <source>
        <dbReference type="ARBA" id="ARBA00022692"/>
    </source>
</evidence>
<dbReference type="STRING" id="198628.Dda3937_02731"/>
<evidence type="ECO:0000256" key="7">
    <source>
        <dbReference type="SAM" id="Phobius"/>
    </source>
</evidence>
<gene>
    <name evidence="8" type="primary">yqjF</name>
    <name evidence="8" type="ordered locus">Dda3937_02731</name>
</gene>
<organism evidence="8 9">
    <name type="scientific">Dickeya dadantii (strain 3937)</name>
    <name type="common">Erwinia chrysanthemi (strain 3937)</name>
    <dbReference type="NCBI Taxonomy" id="198628"/>
    <lineage>
        <taxon>Bacteria</taxon>
        <taxon>Pseudomonadati</taxon>
        <taxon>Pseudomonadota</taxon>
        <taxon>Gammaproteobacteria</taxon>
        <taxon>Enterobacterales</taxon>
        <taxon>Pectobacteriaceae</taxon>
        <taxon>Dickeya</taxon>
    </lineage>
</organism>
<evidence type="ECO:0000256" key="1">
    <source>
        <dbReference type="ARBA" id="ARBA00004651"/>
    </source>
</evidence>
<evidence type="ECO:0000256" key="3">
    <source>
        <dbReference type="ARBA" id="ARBA00022475"/>
    </source>
</evidence>
<evidence type="ECO:0000256" key="6">
    <source>
        <dbReference type="ARBA" id="ARBA00023136"/>
    </source>
</evidence>
<proteinExistence type="inferred from homology"/>
<evidence type="ECO:0000256" key="5">
    <source>
        <dbReference type="ARBA" id="ARBA00022989"/>
    </source>
</evidence>
<feature type="transmembrane region" description="Helical" evidence="7">
    <location>
        <begin position="58"/>
        <end position="77"/>
    </location>
</feature>
<feature type="transmembrane region" description="Helical" evidence="7">
    <location>
        <begin position="116"/>
        <end position="135"/>
    </location>
</feature>
<sequence length="143" mass="15682">MLRQQTHYWRISMKNFENALLMVARILLPILFIVAGYGKLGASYAATQQYMQAMGVPGALLPLTILLELGGGLAVLFGFMTRTAAIATAIFTLLTAFIFHTDFAQGANQLMFMKNLSIAGGYVLLFVTGPGAFSIDRLLNKKW</sequence>